<accession>A0ACB8BH80</accession>
<dbReference type="EMBL" id="MU266430">
    <property type="protein sequence ID" value="KAH7924208.1"/>
    <property type="molecule type" value="Genomic_DNA"/>
</dbReference>
<proteinExistence type="predicted"/>
<sequence length="579" mass="66815">MSTLELSLRDVKVVILTGIKEERAEIMASWLIPKEFDVYTRSVSSKNPRLRNFIRNVDSFLARIVREFMSCGQLLITATPLQNNLKELFALLHFICPEIFLDYADLDSFLHKGDDKANSEEDKSMKAADVEKNLLPRLTRKEGKTRLMNMVVQLRKSHVIHTFFDGAIIHNSQQEPGPPHTTDGHFIENSGKMLILNKLPQSMKAKDSCFLIFSQMSRVTRVLDIIEDYCLFRIFILLDINVPTEYCIDGSTACDNRIVAIDEYNKPDSERFIFLLTTRTLGLGISLTTADLVILASLISNFKPRAAHTVSVRRSRCTYSGSSRDVKERMLELGAQKPRLDQLVIQQGRQQTSKVASKDELLEMITADTENIINSPGDEADTEAQEQVRRPQSRRSQQLRDGQFYLSLSKRERKTNYSENNYFKTEKAPKVPRALKQIQIQDFQFFDLRSPSHRSENCLYIRFISYCLSSNLANVIRQRLNDIAATVREYQDPEGTPEKLEAERAPAQDFHGWSRRDFQQFVHALESCGWMDDYDLLASEIQGKDGKRVKKYYLYFKKRWKELSGASYCGSYRRRRSQA</sequence>
<protein>
    <submittedName>
        <fullName evidence="1">Uncharacterized protein</fullName>
    </submittedName>
</protein>
<gene>
    <name evidence="1" type="ORF">BV22DRAFT_1047605</name>
</gene>
<dbReference type="Proteomes" id="UP000790709">
    <property type="component" value="Unassembled WGS sequence"/>
</dbReference>
<keyword evidence="2" id="KW-1185">Reference proteome</keyword>
<organism evidence="1 2">
    <name type="scientific">Leucogyrophana mollusca</name>
    <dbReference type="NCBI Taxonomy" id="85980"/>
    <lineage>
        <taxon>Eukaryota</taxon>
        <taxon>Fungi</taxon>
        <taxon>Dikarya</taxon>
        <taxon>Basidiomycota</taxon>
        <taxon>Agaricomycotina</taxon>
        <taxon>Agaricomycetes</taxon>
        <taxon>Agaricomycetidae</taxon>
        <taxon>Boletales</taxon>
        <taxon>Boletales incertae sedis</taxon>
        <taxon>Leucogyrophana</taxon>
    </lineage>
</organism>
<reference evidence="1" key="1">
    <citation type="journal article" date="2021" name="New Phytol.">
        <title>Evolutionary innovations through gain and loss of genes in the ectomycorrhizal Boletales.</title>
        <authorList>
            <person name="Wu G."/>
            <person name="Miyauchi S."/>
            <person name="Morin E."/>
            <person name="Kuo A."/>
            <person name="Drula E."/>
            <person name="Varga T."/>
            <person name="Kohler A."/>
            <person name="Feng B."/>
            <person name="Cao Y."/>
            <person name="Lipzen A."/>
            <person name="Daum C."/>
            <person name="Hundley H."/>
            <person name="Pangilinan J."/>
            <person name="Johnson J."/>
            <person name="Barry K."/>
            <person name="LaButti K."/>
            <person name="Ng V."/>
            <person name="Ahrendt S."/>
            <person name="Min B."/>
            <person name="Choi I.G."/>
            <person name="Park H."/>
            <person name="Plett J.M."/>
            <person name="Magnuson J."/>
            <person name="Spatafora J.W."/>
            <person name="Nagy L.G."/>
            <person name="Henrissat B."/>
            <person name="Grigoriev I.V."/>
            <person name="Yang Z.L."/>
            <person name="Xu J."/>
            <person name="Martin F.M."/>
        </authorList>
    </citation>
    <scope>NUCLEOTIDE SEQUENCE</scope>
    <source>
        <strain evidence="1">KUC20120723A-06</strain>
    </source>
</reference>
<evidence type="ECO:0000313" key="1">
    <source>
        <dbReference type="EMBL" id="KAH7924208.1"/>
    </source>
</evidence>
<evidence type="ECO:0000313" key="2">
    <source>
        <dbReference type="Proteomes" id="UP000790709"/>
    </source>
</evidence>
<comment type="caution">
    <text evidence="1">The sequence shown here is derived from an EMBL/GenBank/DDBJ whole genome shotgun (WGS) entry which is preliminary data.</text>
</comment>
<name>A0ACB8BH80_9AGAM</name>